<dbReference type="Proteomes" id="UP000509383">
    <property type="component" value="Chromosome"/>
</dbReference>
<evidence type="ECO:0000313" key="2">
    <source>
        <dbReference type="EMBL" id="BCG25206.1"/>
    </source>
</evidence>
<proteinExistence type="predicted"/>
<feature type="region of interest" description="Disordered" evidence="1">
    <location>
        <begin position="1"/>
        <end position="28"/>
    </location>
</feature>
<evidence type="ECO:0000256" key="1">
    <source>
        <dbReference type="SAM" id="MobiDB-lite"/>
    </source>
</evidence>
<name>A0A6J4E7I9_9PSED</name>
<reference evidence="2 3" key="1">
    <citation type="submission" date="2020-05" db="EMBL/GenBank/DDBJ databases">
        <title>Characterization of novel class B3 metallo-beta-lactamase from novel Pseudomonas species.</title>
        <authorList>
            <person name="Yamada K."/>
            <person name="Aoki K."/>
            <person name="Ishii Y."/>
        </authorList>
    </citation>
    <scope>NUCLEOTIDE SEQUENCE [LARGE SCALE GENOMIC DNA]</scope>
    <source>
        <strain evidence="2 3">TUM18999</strain>
    </source>
</reference>
<dbReference type="AlphaFoldDB" id="A0A6J4E7I9"/>
<sequence>MRTPSPAATSTLASPGVSTCPGSSVSSWSTGWRAYHTAGAAAPTTASPAMNPRLENLIVTPASVSATPIQLEREALKQIYRRRDAKFPTATLVPP</sequence>
<dbReference type="EMBL" id="AP023189">
    <property type="protein sequence ID" value="BCG25206.1"/>
    <property type="molecule type" value="Genomic_DNA"/>
</dbReference>
<dbReference type="KEGG" id="ptw:TUM18999_33970"/>
<protein>
    <submittedName>
        <fullName evidence="2">Uncharacterized protein</fullName>
    </submittedName>
</protein>
<organism evidence="2 3">
    <name type="scientific">Pseudomonas tohonis</name>
    <dbReference type="NCBI Taxonomy" id="2725477"/>
    <lineage>
        <taxon>Bacteria</taxon>
        <taxon>Pseudomonadati</taxon>
        <taxon>Pseudomonadota</taxon>
        <taxon>Gammaproteobacteria</taxon>
        <taxon>Pseudomonadales</taxon>
        <taxon>Pseudomonadaceae</taxon>
        <taxon>Pseudomonas</taxon>
    </lineage>
</organism>
<gene>
    <name evidence="2" type="ORF">TUM18999_33970</name>
</gene>
<evidence type="ECO:0000313" key="3">
    <source>
        <dbReference type="Proteomes" id="UP000509383"/>
    </source>
</evidence>
<accession>A0A6J4E7I9</accession>